<accession>A0A1P8WG37</accession>
<evidence type="ECO:0000256" key="1">
    <source>
        <dbReference type="SAM" id="MobiDB-lite"/>
    </source>
</evidence>
<feature type="region of interest" description="Disordered" evidence="1">
    <location>
        <begin position="22"/>
        <end position="42"/>
    </location>
</feature>
<keyword evidence="2" id="KW-0812">Transmembrane</keyword>
<evidence type="ECO:0000256" key="2">
    <source>
        <dbReference type="SAM" id="Phobius"/>
    </source>
</evidence>
<proteinExistence type="predicted"/>
<feature type="transmembrane region" description="Helical" evidence="2">
    <location>
        <begin position="113"/>
        <end position="130"/>
    </location>
</feature>
<reference evidence="3 4" key="1">
    <citation type="journal article" date="2016" name="Front. Microbiol.">
        <title>Fuerstia marisgermanicae gen. nov., sp. nov., an Unusual Member of the Phylum Planctomycetes from the German Wadden Sea.</title>
        <authorList>
            <person name="Kohn T."/>
            <person name="Heuer A."/>
            <person name="Jogler M."/>
            <person name="Vollmers J."/>
            <person name="Boedeker C."/>
            <person name="Bunk B."/>
            <person name="Rast P."/>
            <person name="Borchert D."/>
            <person name="Glockner I."/>
            <person name="Freese H.M."/>
            <person name="Klenk H.P."/>
            <person name="Overmann J."/>
            <person name="Kaster A.K."/>
            <person name="Rohde M."/>
            <person name="Wiegand S."/>
            <person name="Jogler C."/>
        </authorList>
    </citation>
    <scope>NUCLEOTIDE SEQUENCE [LARGE SCALE GENOMIC DNA]</scope>
    <source>
        <strain evidence="3 4">NH11</strain>
    </source>
</reference>
<dbReference type="KEGG" id="fmr:Fuma_02613"/>
<keyword evidence="2" id="KW-1133">Transmembrane helix</keyword>
<keyword evidence="2" id="KW-0472">Membrane</keyword>
<protein>
    <submittedName>
        <fullName evidence="3">Uncharacterized protein</fullName>
    </submittedName>
</protein>
<feature type="transmembrane region" description="Helical" evidence="2">
    <location>
        <begin position="79"/>
        <end position="101"/>
    </location>
</feature>
<evidence type="ECO:0000313" key="4">
    <source>
        <dbReference type="Proteomes" id="UP000187735"/>
    </source>
</evidence>
<dbReference type="EMBL" id="CP017641">
    <property type="protein sequence ID" value="APZ93000.1"/>
    <property type="molecule type" value="Genomic_DNA"/>
</dbReference>
<sequence length="158" mass="17157">MFAPAGWKPGNRILQRNKPSVALPIQPSHSPPRASRQGTTETRGLTLPEVRTAIGLALPAPLLLTGAEVLKRFILSGKYYTSPIAAVICGLLTVLSLWLFWRHSGTQPVPPGKVLIVYVLLLGLPGYLGDRCHRRWSALRPSVATNDPVRDLPTIIAA</sequence>
<dbReference type="AlphaFoldDB" id="A0A1P8WG37"/>
<gene>
    <name evidence="3" type="ORF">Fuma_02613</name>
</gene>
<name>A0A1P8WG37_9PLAN</name>
<dbReference type="Proteomes" id="UP000187735">
    <property type="component" value="Chromosome"/>
</dbReference>
<evidence type="ECO:0000313" key="3">
    <source>
        <dbReference type="EMBL" id="APZ93000.1"/>
    </source>
</evidence>
<keyword evidence="4" id="KW-1185">Reference proteome</keyword>
<organism evidence="3 4">
    <name type="scientific">Fuerstiella marisgermanici</name>
    <dbReference type="NCBI Taxonomy" id="1891926"/>
    <lineage>
        <taxon>Bacteria</taxon>
        <taxon>Pseudomonadati</taxon>
        <taxon>Planctomycetota</taxon>
        <taxon>Planctomycetia</taxon>
        <taxon>Planctomycetales</taxon>
        <taxon>Planctomycetaceae</taxon>
        <taxon>Fuerstiella</taxon>
    </lineage>
</organism>